<dbReference type="CDD" id="cd06170">
    <property type="entry name" value="LuxR_C_like"/>
    <property type="match status" value="1"/>
</dbReference>
<dbReference type="AlphaFoldDB" id="A0A4Y5Z160"/>
<evidence type="ECO:0000256" key="1">
    <source>
        <dbReference type="ARBA" id="ARBA00022553"/>
    </source>
</evidence>
<comment type="caution">
    <text evidence="3">Lacks conserved residue(s) required for the propagation of feature annotation.</text>
</comment>
<sequence>MTIAIVIADDEPVVVAGLEAVLLRNNFHVVACTNDTDTLVHTLAEVECDVLVAGMWMPDGDHPDGLALIQHIRESHPQLGIVVLTHVVHPAELRLLLDAGVSALFDRRASMRDIPLAVHAASVGRAFLSPAIRRALAALDRARARGDRKVALTRRELDVLRAYSQGLSLLDISQQMARSVKTISRQKRSAMAKLGLENDAQFYQYLTNVRAGLVDCFNVSG</sequence>
<feature type="domain" description="HTH luxR-type" evidence="4">
    <location>
        <begin position="145"/>
        <end position="210"/>
    </location>
</feature>
<dbReference type="SUPFAM" id="SSF52172">
    <property type="entry name" value="CheY-like"/>
    <property type="match status" value="1"/>
</dbReference>
<dbReference type="InterPro" id="IPR000792">
    <property type="entry name" value="Tscrpt_reg_LuxR_C"/>
</dbReference>
<dbReference type="SUPFAM" id="SSF46894">
    <property type="entry name" value="C-terminal effector domain of the bipartite response regulators"/>
    <property type="match status" value="1"/>
</dbReference>
<evidence type="ECO:0000256" key="2">
    <source>
        <dbReference type="ARBA" id="ARBA00023125"/>
    </source>
</evidence>
<dbReference type="InterPro" id="IPR001789">
    <property type="entry name" value="Sig_transdc_resp-reg_receiver"/>
</dbReference>
<dbReference type="InterPro" id="IPR058245">
    <property type="entry name" value="NreC/VraR/RcsB-like_REC"/>
</dbReference>
<gene>
    <name evidence="6" type="ORF">FIV34_06870</name>
</gene>
<dbReference type="InterPro" id="IPR039420">
    <property type="entry name" value="WalR-like"/>
</dbReference>
<dbReference type="SMART" id="SM00421">
    <property type="entry name" value="HTH_LUXR"/>
    <property type="match status" value="1"/>
</dbReference>
<dbReference type="Gene3D" id="1.10.10.10">
    <property type="entry name" value="Winged helix-like DNA-binding domain superfamily/Winged helix DNA-binding domain"/>
    <property type="match status" value="1"/>
</dbReference>
<dbReference type="GO" id="GO:0006355">
    <property type="term" value="P:regulation of DNA-templated transcription"/>
    <property type="evidence" value="ECO:0007669"/>
    <property type="project" value="InterPro"/>
</dbReference>
<accession>A0A4Y5Z160</accession>
<dbReference type="GO" id="GO:0003677">
    <property type="term" value="F:DNA binding"/>
    <property type="evidence" value="ECO:0007669"/>
    <property type="project" value="UniProtKB-KW"/>
</dbReference>
<dbReference type="CDD" id="cd17535">
    <property type="entry name" value="REC_NarL-like"/>
    <property type="match status" value="1"/>
</dbReference>
<keyword evidence="7" id="KW-1185">Reference proteome</keyword>
<dbReference type="EMBL" id="CP041046">
    <property type="protein sequence ID" value="QDE38941.1"/>
    <property type="molecule type" value="Genomic_DNA"/>
</dbReference>
<dbReference type="PROSITE" id="PS50110">
    <property type="entry name" value="RESPONSE_REGULATORY"/>
    <property type="match status" value="1"/>
</dbReference>
<dbReference type="GO" id="GO:0000160">
    <property type="term" value="P:phosphorelay signal transduction system"/>
    <property type="evidence" value="ECO:0007669"/>
    <property type="project" value="InterPro"/>
</dbReference>
<dbReference type="OrthoDB" id="5945638at2"/>
<dbReference type="SMART" id="SM00448">
    <property type="entry name" value="REC"/>
    <property type="match status" value="1"/>
</dbReference>
<dbReference type="InterPro" id="IPR016032">
    <property type="entry name" value="Sig_transdc_resp-reg_C-effctor"/>
</dbReference>
<dbReference type="PRINTS" id="PR00038">
    <property type="entry name" value="HTHLUXR"/>
</dbReference>
<dbReference type="InterPro" id="IPR036388">
    <property type="entry name" value="WH-like_DNA-bd_sf"/>
</dbReference>
<proteinExistence type="predicted"/>
<evidence type="ECO:0000259" key="4">
    <source>
        <dbReference type="PROSITE" id="PS50043"/>
    </source>
</evidence>
<dbReference type="RefSeq" id="WP_139980950.1">
    <property type="nucleotide sequence ID" value="NZ_CP041046.1"/>
</dbReference>
<dbReference type="Pfam" id="PF00196">
    <property type="entry name" value="GerE"/>
    <property type="match status" value="1"/>
</dbReference>
<dbReference type="PANTHER" id="PTHR43214">
    <property type="entry name" value="TWO-COMPONENT RESPONSE REGULATOR"/>
    <property type="match status" value="1"/>
</dbReference>
<dbReference type="Gene3D" id="3.40.50.2300">
    <property type="match status" value="1"/>
</dbReference>
<protein>
    <submittedName>
        <fullName evidence="6">Response regulator</fullName>
    </submittedName>
</protein>
<dbReference type="PROSITE" id="PS50043">
    <property type="entry name" value="HTH_LUXR_2"/>
    <property type="match status" value="1"/>
</dbReference>
<keyword evidence="2" id="KW-0238">DNA-binding</keyword>
<dbReference type="Pfam" id="PF00072">
    <property type="entry name" value="Response_reg"/>
    <property type="match status" value="1"/>
</dbReference>
<keyword evidence="1" id="KW-0597">Phosphoprotein</keyword>
<dbReference type="InterPro" id="IPR011006">
    <property type="entry name" value="CheY-like_superfamily"/>
</dbReference>
<dbReference type="KEGG" id="lpy:FIV34_06870"/>
<reference evidence="6 7" key="1">
    <citation type="submission" date="2019-06" db="EMBL/GenBank/DDBJ databases">
        <title>A complete genome sequence for Luteibacter pinisoli MAH-14.</title>
        <authorList>
            <person name="Baltrus D.A."/>
        </authorList>
    </citation>
    <scope>NUCLEOTIDE SEQUENCE [LARGE SCALE GENOMIC DNA]</scope>
    <source>
        <strain evidence="6 7">MAH-14</strain>
    </source>
</reference>
<evidence type="ECO:0000313" key="6">
    <source>
        <dbReference type="EMBL" id="QDE38941.1"/>
    </source>
</evidence>
<feature type="domain" description="Response regulatory" evidence="5">
    <location>
        <begin position="4"/>
        <end position="122"/>
    </location>
</feature>
<dbReference type="PANTHER" id="PTHR43214:SF17">
    <property type="entry name" value="TRANSCRIPTIONAL REGULATORY PROTEIN RCSB"/>
    <property type="match status" value="1"/>
</dbReference>
<evidence type="ECO:0000313" key="7">
    <source>
        <dbReference type="Proteomes" id="UP000316093"/>
    </source>
</evidence>
<evidence type="ECO:0000256" key="3">
    <source>
        <dbReference type="PROSITE-ProRule" id="PRU00169"/>
    </source>
</evidence>
<dbReference type="Proteomes" id="UP000316093">
    <property type="component" value="Chromosome"/>
</dbReference>
<organism evidence="6 7">
    <name type="scientific">Luteibacter pinisoli</name>
    <dbReference type="NCBI Taxonomy" id="2589080"/>
    <lineage>
        <taxon>Bacteria</taxon>
        <taxon>Pseudomonadati</taxon>
        <taxon>Pseudomonadota</taxon>
        <taxon>Gammaproteobacteria</taxon>
        <taxon>Lysobacterales</taxon>
        <taxon>Rhodanobacteraceae</taxon>
        <taxon>Luteibacter</taxon>
    </lineage>
</organism>
<evidence type="ECO:0000259" key="5">
    <source>
        <dbReference type="PROSITE" id="PS50110"/>
    </source>
</evidence>
<name>A0A4Y5Z160_9GAMM</name>